<dbReference type="GO" id="GO:0005881">
    <property type="term" value="C:cytoplasmic microtubule"/>
    <property type="evidence" value="ECO:0007669"/>
    <property type="project" value="UniProtKB-ARBA"/>
</dbReference>
<feature type="region of interest" description="Disordered" evidence="8">
    <location>
        <begin position="736"/>
        <end position="755"/>
    </location>
</feature>
<keyword evidence="11" id="KW-1185">Reference proteome</keyword>
<dbReference type="Proteomes" id="UP000242525">
    <property type="component" value="Unassembled WGS sequence"/>
</dbReference>
<reference evidence="10" key="1">
    <citation type="submission" date="2014-03" db="EMBL/GenBank/DDBJ databases">
        <authorList>
            <person name="Casaregola S."/>
        </authorList>
    </citation>
    <scope>NUCLEOTIDE SEQUENCE [LARGE SCALE GENOMIC DNA]</scope>
    <source>
        <strain evidence="10">CLIB 918</strain>
    </source>
</reference>
<gene>
    <name evidence="10" type="ORF">BN980_GECA10s02804g</name>
</gene>
<dbReference type="PANTHER" id="PTHR12609">
    <property type="entry name" value="MICROTUBULE ASSOCIATED PROTEIN XMAP215"/>
    <property type="match status" value="1"/>
</dbReference>
<evidence type="ECO:0000256" key="8">
    <source>
        <dbReference type="SAM" id="MobiDB-lite"/>
    </source>
</evidence>
<dbReference type="GO" id="GO:0046785">
    <property type="term" value="P:microtubule polymerization"/>
    <property type="evidence" value="ECO:0007669"/>
    <property type="project" value="InterPro"/>
</dbReference>
<dbReference type="GO" id="GO:0099070">
    <property type="term" value="C:static microtubule bundle"/>
    <property type="evidence" value="ECO:0007669"/>
    <property type="project" value="UniProtKB-ARBA"/>
</dbReference>
<name>A0A0J9XCS4_GEOCN</name>
<feature type="repeat" description="HEAT" evidence="6">
    <location>
        <begin position="445"/>
        <end position="483"/>
    </location>
</feature>
<evidence type="ECO:0000313" key="11">
    <source>
        <dbReference type="Proteomes" id="UP000242525"/>
    </source>
</evidence>
<dbReference type="InterPro" id="IPR048491">
    <property type="entry name" value="XMAP215_CLASP_TOG"/>
</dbReference>
<sequence length="854" mass="95204">MDDEENYALLPLTDRATHKQWKVRLAAYEEMRNQFTLSKSETDPCFQPFIDNPGLYKQIVTDSNVVAQETGLATLATMLEYGGSTVCLRLRPAVASAMIEKSLGSSRAGTRKNCVEVLLWFIELDTPDPIVEELLPYLNHRMPKLVAGATHALTEIFRLFGTSTVSAKSVIKVLPKLFSHADRNVRKEATGLVIELYKWLGDGLKNAVLPALKPVQQKELDAEFAKVNGQKPQPERMLRSQKEAMERQASNGISAKGFDNNQDAEEEEGEDNGMLDLIEPIEVKSKIPADFATRLASSKWKDRKEVLEEVYPMVNVPRIKHDDYGDVIRILAKCMKDANIQVVALAANTIECFAKGLRRDFVRYIPFVLSPMLERLKEKKVHVTEALRAALIAVFNCTTLSEILDETLEFLKHKTPQVKIETLRFLTQCLSTTKTMPKPSEIKSIMEATVKLLGDTQEPVRNGAAELVGVVMKLAGERAINPYLESIDEIKRGKIKEYFQAAEVRAKASPVPVPGRPIAQVKGPRKPAPPLSRKRPLAIDADLPNNTSRRRLESTPKSPPPTRPSFNRPSSPTRPSHHRSTIQGRGLTGRSLASGKSASSIDHGLLAAEKAELEQLRGLRTEWEAEREACKHQKHEEGVEKLRLMQEINELQKKNSQLGDEHTRDILAIKSRDTQLTRVRSDLEVAHERITQLESDIEKMSKKADFRSPSKFAFSSTLSTAPTATSLLLTSPSSLRTNKDIMNQSPDKPIDRPRRESMMRPIGATRPKIGSYSSNGENSNVNGSSVSARASATPIAGMSGVTVHRRDTGARGASGSDSNWKRAAEVTLQLKARIENMRQRQEQNRGANYTRKLE</sequence>
<dbReference type="OrthoDB" id="205662at2759"/>
<dbReference type="InterPro" id="IPR021133">
    <property type="entry name" value="HEAT_type_2"/>
</dbReference>
<dbReference type="GO" id="GO:0000776">
    <property type="term" value="C:kinetochore"/>
    <property type="evidence" value="ECO:0007669"/>
    <property type="project" value="UniProtKB-ARBA"/>
</dbReference>
<organism evidence="10 11">
    <name type="scientific">Geotrichum candidum</name>
    <name type="common">Oospora lactis</name>
    <name type="synonym">Dipodascus geotrichum</name>
    <dbReference type="NCBI Taxonomy" id="1173061"/>
    <lineage>
        <taxon>Eukaryota</taxon>
        <taxon>Fungi</taxon>
        <taxon>Dikarya</taxon>
        <taxon>Ascomycota</taxon>
        <taxon>Saccharomycotina</taxon>
        <taxon>Dipodascomycetes</taxon>
        <taxon>Dipodascales</taxon>
        <taxon>Dipodascaceae</taxon>
        <taxon>Geotrichum</taxon>
    </lineage>
</organism>
<keyword evidence="4" id="KW-0206">Cytoskeleton</keyword>
<evidence type="ECO:0000256" key="6">
    <source>
        <dbReference type="PROSITE-ProRule" id="PRU00103"/>
    </source>
</evidence>
<dbReference type="SUPFAM" id="SSF48371">
    <property type="entry name" value="ARM repeat"/>
    <property type="match status" value="1"/>
</dbReference>
<dbReference type="SMART" id="SM01349">
    <property type="entry name" value="TOG"/>
    <property type="match status" value="2"/>
</dbReference>
<feature type="compositionally biased region" description="Basic and acidic residues" evidence="8">
    <location>
        <begin position="233"/>
        <end position="246"/>
    </location>
</feature>
<keyword evidence="7" id="KW-0175">Coiled coil</keyword>
<evidence type="ECO:0000259" key="9">
    <source>
        <dbReference type="SMART" id="SM01349"/>
    </source>
</evidence>
<dbReference type="GO" id="GO:0000022">
    <property type="term" value="P:mitotic spindle elongation"/>
    <property type="evidence" value="ECO:0007669"/>
    <property type="project" value="UniProtKB-ARBA"/>
</dbReference>
<feature type="region of interest" description="Disordered" evidence="8">
    <location>
        <begin position="227"/>
        <end position="270"/>
    </location>
</feature>
<dbReference type="Gene3D" id="1.25.10.10">
    <property type="entry name" value="Leucine-rich Repeat Variant"/>
    <property type="match status" value="2"/>
</dbReference>
<dbReference type="FunFam" id="1.25.10.10:FF:000019">
    <property type="entry name" value="Cytoskeleton-associated protein 5"/>
    <property type="match status" value="1"/>
</dbReference>
<comment type="subcellular location">
    <subcellularLocation>
        <location evidence="1">Cytoplasm</location>
        <location evidence="1">Cytoskeleton</location>
        <location evidence="1">Microtubule organizing center</location>
        <location evidence="1">Spindle pole body</location>
    </subcellularLocation>
</comment>
<dbReference type="GO" id="GO:0061863">
    <property type="term" value="F:microtubule plus end polymerase"/>
    <property type="evidence" value="ECO:0007669"/>
    <property type="project" value="InterPro"/>
</dbReference>
<evidence type="ECO:0000256" key="7">
    <source>
        <dbReference type="SAM" id="Coils"/>
    </source>
</evidence>
<evidence type="ECO:0000256" key="5">
    <source>
        <dbReference type="ARBA" id="ARBA00025722"/>
    </source>
</evidence>
<dbReference type="GO" id="GO:0044732">
    <property type="term" value="C:mitotic spindle pole body"/>
    <property type="evidence" value="ECO:0007669"/>
    <property type="project" value="UniProtKB-ARBA"/>
</dbReference>
<feature type="coiled-coil region" evidence="7">
    <location>
        <begin position="606"/>
        <end position="703"/>
    </location>
</feature>
<dbReference type="InterPro" id="IPR034085">
    <property type="entry name" value="TOG"/>
</dbReference>
<dbReference type="EMBL" id="CCBN010000010">
    <property type="protein sequence ID" value="CDO55285.1"/>
    <property type="molecule type" value="Genomic_DNA"/>
</dbReference>
<dbReference type="GO" id="GO:0030951">
    <property type="term" value="P:establishment or maintenance of microtubule cytoskeleton polarity"/>
    <property type="evidence" value="ECO:0007669"/>
    <property type="project" value="InterPro"/>
</dbReference>
<protein>
    <submittedName>
        <fullName evidence="10">Similar to Saccharomyces cerevisiae YLR045C STU2 Microtubule-associated protein (MAP) of the XMAP215/Dis1 family</fullName>
    </submittedName>
</protein>
<comment type="similarity">
    <text evidence="5">Belongs to the TOG/XMAP215 family.</text>
</comment>
<dbReference type="GO" id="GO:1990498">
    <property type="term" value="C:mitotic spindle microtubule"/>
    <property type="evidence" value="ECO:0007669"/>
    <property type="project" value="UniProtKB-ARBA"/>
</dbReference>
<keyword evidence="2" id="KW-0963">Cytoplasm</keyword>
<dbReference type="InterPro" id="IPR011989">
    <property type="entry name" value="ARM-like"/>
</dbReference>
<dbReference type="PROSITE" id="PS50077">
    <property type="entry name" value="HEAT_REPEAT"/>
    <property type="match status" value="1"/>
</dbReference>
<feature type="domain" description="TOG" evidence="9">
    <location>
        <begin position="276"/>
        <end position="508"/>
    </location>
</feature>
<proteinExistence type="inferred from homology"/>
<dbReference type="GO" id="GO:1990571">
    <property type="term" value="P:meiotic centromere clustering"/>
    <property type="evidence" value="ECO:0007669"/>
    <property type="project" value="UniProtKB-ARBA"/>
</dbReference>
<evidence type="ECO:0000256" key="4">
    <source>
        <dbReference type="ARBA" id="ARBA00023212"/>
    </source>
</evidence>
<evidence type="ECO:0000313" key="10">
    <source>
        <dbReference type="EMBL" id="CDO55285.1"/>
    </source>
</evidence>
<dbReference type="InterPro" id="IPR048492">
    <property type="entry name" value="Stu2_CTS"/>
</dbReference>
<accession>A0A0J9XCS4</accession>
<dbReference type="InterPro" id="IPR045110">
    <property type="entry name" value="XMAP215"/>
</dbReference>
<feature type="region of interest" description="Disordered" evidence="8">
    <location>
        <begin position="764"/>
        <end position="785"/>
    </location>
</feature>
<feature type="region of interest" description="Disordered" evidence="8">
    <location>
        <begin position="507"/>
        <end position="597"/>
    </location>
</feature>
<dbReference type="STRING" id="1173061.A0A0J9XCS4"/>
<comment type="caution">
    <text evidence="10">The sequence shown here is derived from an EMBL/GenBank/DDBJ whole genome shotgun (WGS) entry which is preliminary data.</text>
</comment>
<dbReference type="Pfam" id="PF21041">
    <property type="entry name" value="XMAP215_CLASP_TOG"/>
    <property type="match status" value="2"/>
</dbReference>
<dbReference type="GO" id="GO:0051315">
    <property type="term" value="P:attachment of mitotic spindle microtubules to kinetochore"/>
    <property type="evidence" value="ECO:0007669"/>
    <property type="project" value="UniProtKB-ARBA"/>
</dbReference>
<evidence type="ECO:0000256" key="1">
    <source>
        <dbReference type="ARBA" id="ARBA00004317"/>
    </source>
</evidence>
<evidence type="ECO:0000256" key="3">
    <source>
        <dbReference type="ARBA" id="ARBA00022737"/>
    </source>
</evidence>
<feature type="compositionally biased region" description="Low complexity" evidence="8">
    <location>
        <begin position="770"/>
        <end position="785"/>
    </location>
</feature>
<evidence type="ECO:0000256" key="2">
    <source>
        <dbReference type="ARBA" id="ARBA00022490"/>
    </source>
</evidence>
<dbReference type="GO" id="GO:0051010">
    <property type="term" value="F:microtubule plus-end binding"/>
    <property type="evidence" value="ECO:0007669"/>
    <property type="project" value="InterPro"/>
</dbReference>
<dbReference type="Pfam" id="PF21042">
    <property type="entry name" value="Stu2_CTS"/>
    <property type="match status" value="1"/>
</dbReference>
<feature type="domain" description="TOG" evidence="9">
    <location>
        <begin position="1"/>
        <end position="233"/>
    </location>
</feature>
<feature type="compositionally biased region" description="Low complexity" evidence="8">
    <location>
        <begin position="564"/>
        <end position="574"/>
    </location>
</feature>
<keyword evidence="3" id="KW-0677">Repeat</keyword>
<dbReference type="InterPro" id="IPR016024">
    <property type="entry name" value="ARM-type_fold"/>
</dbReference>
<dbReference type="AlphaFoldDB" id="A0A0J9XCS4"/>